<proteinExistence type="predicted"/>
<name>A0A4Y5FIK7_9CAUD</name>
<dbReference type="Proteomes" id="UP000306187">
    <property type="component" value="Segment"/>
</dbReference>
<organism evidence="1 2">
    <name type="scientific">Lactobacillus phage SAC12B</name>
    <dbReference type="NCBI Taxonomy" id="2510941"/>
    <lineage>
        <taxon>Viruses</taxon>
        <taxon>Duplodnaviria</taxon>
        <taxon>Heunggongvirae</taxon>
        <taxon>Uroviricota</taxon>
        <taxon>Caudoviricetes</taxon>
        <taxon>Herelleviridae</taxon>
        <taxon>Tybeckvirus</taxon>
        <taxon>Tybeckvirus SAC12B</taxon>
    </lineage>
</organism>
<sequence>MASINVNDYLTGAKTVPLDGKYLIAKTRDDGFTGTWAGNYIYKVQKSGNNYYVIEQKWDFDKLAWVDKDAPIIRYDGTTLFFATNTHIDPYNGSVGNYKTVTPDKVEHNIVLAFLAFIADEFANANYDVFLTHDNFIDDELVSKVNPSSGTTVKPTTVAPTTVKPTTVAPTTVAPTTVKPTTVKP</sequence>
<dbReference type="EMBL" id="MK504446">
    <property type="protein sequence ID" value="QBJ03964.1"/>
    <property type="molecule type" value="Genomic_DNA"/>
</dbReference>
<reference evidence="1" key="1">
    <citation type="submission" date="2019-02" db="EMBL/GenBank/DDBJ databases">
        <title>Isolation of virulent Lactobacillus brevis phages.</title>
        <authorList>
            <person name="Feyereisen M."/>
            <person name="Mahony J."/>
            <person name="O'Sullivan T."/>
            <person name="van Sinderen D."/>
        </authorList>
    </citation>
    <scope>NUCLEOTIDE SEQUENCE [LARGE SCALE GENOMIC DNA]</scope>
</reference>
<gene>
    <name evidence="1" type="ORF">SAC12B_0175</name>
</gene>
<keyword evidence="2" id="KW-1185">Reference proteome</keyword>
<accession>A0A4Y5FIK7</accession>
<evidence type="ECO:0000313" key="2">
    <source>
        <dbReference type="Proteomes" id="UP000306187"/>
    </source>
</evidence>
<protein>
    <submittedName>
        <fullName evidence="1">Uncharacterized protein</fullName>
    </submittedName>
</protein>
<evidence type="ECO:0000313" key="1">
    <source>
        <dbReference type="EMBL" id="QBJ03964.1"/>
    </source>
</evidence>